<evidence type="ECO:0008006" key="3">
    <source>
        <dbReference type="Google" id="ProtNLM"/>
    </source>
</evidence>
<protein>
    <recommendedName>
        <fullName evidence="3">Tc1-like transposase DDE domain-containing protein</fullName>
    </recommendedName>
</protein>
<dbReference type="Gene3D" id="3.30.420.10">
    <property type="entry name" value="Ribonuclease H-like superfamily/Ribonuclease H"/>
    <property type="match status" value="1"/>
</dbReference>
<organism evidence="1 2">
    <name type="scientific">Araneus ventricosus</name>
    <name type="common">Orbweaver spider</name>
    <name type="synonym">Epeira ventricosa</name>
    <dbReference type="NCBI Taxonomy" id="182803"/>
    <lineage>
        <taxon>Eukaryota</taxon>
        <taxon>Metazoa</taxon>
        <taxon>Ecdysozoa</taxon>
        <taxon>Arthropoda</taxon>
        <taxon>Chelicerata</taxon>
        <taxon>Arachnida</taxon>
        <taxon>Araneae</taxon>
        <taxon>Araneomorphae</taxon>
        <taxon>Entelegynae</taxon>
        <taxon>Araneoidea</taxon>
        <taxon>Araneidae</taxon>
        <taxon>Araneus</taxon>
    </lineage>
</organism>
<sequence length="116" mass="13464">MPHYCYRSGLQHSEIDLADLFGTRVIAYQYPNSYAVALHWLPYSPDLNPCDFFLWGHIKDLANKKKPTELISLKRSITDSFAGIKRKNRENATDNFVTRLRYCITSDGSHFENVLH</sequence>
<name>A0A4Y2B181_ARAVE</name>
<keyword evidence="2" id="KW-1185">Reference proteome</keyword>
<proteinExistence type="predicted"/>
<comment type="caution">
    <text evidence="1">The sequence shown here is derived from an EMBL/GenBank/DDBJ whole genome shotgun (WGS) entry which is preliminary data.</text>
</comment>
<reference evidence="1 2" key="1">
    <citation type="journal article" date="2019" name="Sci. Rep.">
        <title>Orb-weaving spider Araneus ventricosus genome elucidates the spidroin gene catalogue.</title>
        <authorList>
            <person name="Kono N."/>
            <person name="Nakamura H."/>
            <person name="Ohtoshi R."/>
            <person name="Moran D.A.P."/>
            <person name="Shinohara A."/>
            <person name="Yoshida Y."/>
            <person name="Fujiwara M."/>
            <person name="Mori M."/>
            <person name="Tomita M."/>
            <person name="Arakawa K."/>
        </authorList>
    </citation>
    <scope>NUCLEOTIDE SEQUENCE [LARGE SCALE GENOMIC DNA]</scope>
</reference>
<evidence type="ECO:0000313" key="2">
    <source>
        <dbReference type="Proteomes" id="UP000499080"/>
    </source>
</evidence>
<dbReference type="AlphaFoldDB" id="A0A4Y2B181"/>
<dbReference type="GO" id="GO:0003676">
    <property type="term" value="F:nucleic acid binding"/>
    <property type="evidence" value="ECO:0007669"/>
    <property type="project" value="InterPro"/>
</dbReference>
<dbReference type="OrthoDB" id="6436543at2759"/>
<gene>
    <name evidence="1" type="ORF">AVEN_93846_1</name>
</gene>
<dbReference type="InterPro" id="IPR036397">
    <property type="entry name" value="RNaseH_sf"/>
</dbReference>
<dbReference type="Proteomes" id="UP000499080">
    <property type="component" value="Unassembled WGS sequence"/>
</dbReference>
<dbReference type="PANTHER" id="PTHR47326">
    <property type="entry name" value="TRANSPOSABLE ELEMENT TC3 TRANSPOSASE-LIKE PROTEIN"/>
    <property type="match status" value="1"/>
</dbReference>
<accession>A0A4Y2B181</accession>
<evidence type="ECO:0000313" key="1">
    <source>
        <dbReference type="EMBL" id="GBL84814.1"/>
    </source>
</evidence>
<dbReference type="PANTHER" id="PTHR47326:SF1">
    <property type="entry name" value="HTH PSQ-TYPE DOMAIN-CONTAINING PROTEIN"/>
    <property type="match status" value="1"/>
</dbReference>
<dbReference type="EMBL" id="BGPR01000039">
    <property type="protein sequence ID" value="GBL84814.1"/>
    <property type="molecule type" value="Genomic_DNA"/>
</dbReference>